<proteinExistence type="predicted"/>
<dbReference type="Gene3D" id="3.40.50.150">
    <property type="entry name" value="Vaccinia Virus protein VP39"/>
    <property type="match status" value="1"/>
</dbReference>
<dbReference type="InterPro" id="IPR013216">
    <property type="entry name" value="Methyltransf_11"/>
</dbReference>
<dbReference type="RefSeq" id="WP_047121554.1">
    <property type="nucleotide sequence ID" value="NZ_AZSD01000122.1"/>
</dbReference>
<sequence length="252" mass="27002">MPQVTAESLSFDTAADEYDAYHGGLERGRKAAEDLSPHLLPGTVLDIGLGTGLVDVGLRELGHSVIGVELAPEMVSRAHSRLGGRVALGDAHSLPFASSSLANVVMVHVLHVVDDMDRVLAETARVLAPGGRLVTVHGVPVAEPDELVEAEAPLNVLKPEVPDTPERLAAAAAKAGLRVLEEAAVNPYEIDLSPNQYADSIEGRVWSYLKDVDGDTWQRLVVPVAAALRALPEPDRERHQVWRVPLTVLVKD</sequence>
<dbReference type="EMBL" id="LN831790">
    <property type="protein sequence ID" value="CQR60417.1"/>
    <property type="molecule type" value="Genomic_DNA"/>
</dbReference>
<evidence type="ECO:0000259" key="1">
    <source>
        <dbReference type="Pfam" id="PF08241"/>
    </source>
</evidence>
<dbReference type="GO" id="GO:0032259">
    <property type="term" value="P:methylation"/>
    <property type="evidence" value="ECO:0007669"/>
    <property type="project" value="UniProtKB-KW"/>
</dbReference>
<gene>
    <name evidence="2" type="primary">sle_09540</name>
</gene>
<keyword evidence="2" id="KW-0808">Transferase</keyword>
<dbReference type="InterPro" id="IPR029063">
    <property type="entry name" value="SAM-dependent_MTases_sf"/>
</dbReference>
<keyword evidence="2" id="KW-0489">Methyltransferase</keyword>
<dbReference type="GO" id="GO:0008757">
    <property type="term" value="F:S-adenosylmethionine-dependent methyltransferase activity"/>
    <property type="evidence" value="ECO:0007669"/>
    <property type="project" value="InterPro"/>
</dbReference>
<feature type="domain" description="Methyltransferase type 11" evidence="1">
    <location>
        <begin position="45"/>
        <end position="134"/>
    </location>
</feature>
<dbReference type="Proteomes" id="UP000035016">
    <property type="component" value="Chromosome Chromosome"/>
</dbReference>
<protein>
    <submittedName>
        <fullName evidence="2">Methyltransferase Type</fullName>
    </submittedName>
</protein>
<reference evidence="2 3" key="1">
    <citation type="submission" date="2015-02" db="EMBL/GenBank/DDBJ databases">
        <authorList>
            <person name="Gomez-Escribano P.J."/>
        </authorList>
    </citation>
    <scope>NUCLEOTIDE SEQUENCE [LARGE SCALE GENOMIC DNA]</scope>
    <source>
        <strain evidence="3">C34 (DSM 42122 / NRRL B-24963)</strain>
    </source>
</reference>
<evidence type="ECO:0000313" key="2">
    <source>
        <dbReference type="EMBL" id="CQR60417.1"/>
    </source>
</evidence>
<evidence type="ECO:0000313" key="3">
    <source>
        <dbReference type="Proteomes" id="UP000035016"/>
    </source>
</evidence>
<dbReference type="CDD" id="cd02440">
    <property type="entry name" value="AdoMet_MTases"/>
    <property type="match status" value="1"/>
</dbReference>
<name>A0A0F7VSF2_STRLW</name>
<dbReference type="KEGG" id="sle:sle_09540"/>
<dbReference type="Pfam" id="PF08241">
    <property type="entry name" value="Methyltransf_11"/>
    <property type="match status" value="1"/>
</dbReference>
<organism evidence="2 3">
    <name type="scientific">Streptomyces leeuwenhoekii</name>
    <dbReference type="NCBI Taxonomy" id="1437453"/>
    <lineage>
        <taxon>Bacteria</taxon>
        <taxon>Bacillati</taxon>
        <taxon>Actinomycetota</taxon>
        <taxon>Actinomycetes</taxon>
        <taxon>Kitasatosporales</taxon>
        <taxon>Streptomycetaceae</taxon>
        <taxon>Streptomyces</taxon>
    </lineage>
</organism>
<accession>A0A0F7VSF2</accession>
<dbReference type="SUPFAM" id="SSF53335">
    <property type="entry name" value="S-adenosyl-L-methionine-dependent methyltransferases"/>
    <property type="match status" value="1"/>
</dbReference>
<dbReference type="PANTHER" id="PTHR43591">
    <property type="entry name" value="METHYLTRANSFERASE"/>
    <property type="match status" value="1"/>
</dbReference>
<dbReference type="AlphaFoldDB" id="A0A0F7VSF2"/>